<gene>
    <name evidence="1" type="ORF">ANOM_007628</name>
</gene>
<reference evidence="1 2" key="1">
    <citation type="submission" date="2014-06" db="EMBL/GenBank/DDBJ databases">
        <title>The Genome of the Aflatoxigenic Filamentous Fungus Aspergillus nomius.</title>
        <authorList>
            <person name="Moore M.G."/>
            <person name="Shannon B.M."/>
            <person name="Brian M.M."/>
        </authorList>
    </citation>
    <scope>NUCLEOTIDE SEQUENCE [LARGE SCALE GENOMIC DNA]</scope>
    <source>
        <strain evidence="1 2">NRRL 13137</strain>
    </source>
</reference>
<comment type="caution">
    <text evidence="1">The sequence shown here is derived from an EMBL/GenBank/DDBJ whole genome shotgun (WGS) entry which is preliminary data.</text>
</comment>
<dbReference type="Proteomes" id="UP000037505">
    <property type="component" value="Unassembled WGS sequence"/>
</dbReference>
<proteinExistence type="predicted"/>
<keyword evidence="2" id="KW-1185">Reference proteome</keyword>
<organism evidence="1 2">
    <name type="scientific">Aspergillus nomiae NRRL (strain ATCC 15546 / NRRL 13137 / CBS 260.88 / M93)</name>
    <dbReference type="NCBI Taxonomy" id="1509407"/>
    <lineage>
        <taxon>Eukaryota</taxon>
        <taxon>Fungi</taxon>
        <taxon>Dikarya</taxon>
        <taxon>Ascomycota</taxon>
        <taxon>Pezizomycotina</taxon>
        <taxon>Eurotiomycetes</taxon>
        <taxon>Eurotiomycetidae</taxon>
        <taxon>Eurotiales</taxon>
        <taxon>Aspergillaceae</taxon>
        <taxon>Aspergillus</taxon>
        <taxon>Aspergillus subgen. Circumdati</taxon>
    </lineage>
</organism>
<dbReference type="STRING" id="1509407.A0A0L1IY30"/>
<dbReference type="OrthoDB" id="4469984at2759"/>
<evidence type="ECO:0000313" key="1">
    <source>
        <dbReference type="EMBL" id="KNG84412.1"/>
    </source>
</evidence>
<dbReference type="EMBL" id="JNOM01000209">
    <property type="protein sequence ID" value="KNG84412.1"/>
    <property type="molecule type" value="Genomic_DNA"/>
</dbReference>
<sequence>MRCDDPECGCQPYPRKNRKVEVVLYGDQPGQFRLLNQQGSSIDVIFDPVGNAMILREIINDPTRKYTFWNFSVQLDAANLHFRNLEGLADGSLILTVRIRSSACTVRGSMMSVKEKISGFAPPRLESKLYNDLYLCDWPRQTLQLFLPEERLVEWKTVALILKSFGRITADQWSDMVWMENRPSVAGLNWRAIEKDIKIYKNRLVVPKAKGKQTYVIGKENDITLLQQDPAID</sequence>
<protein>
    <recommendedName>
        <fullName evidence="3">Amylase</fullName>
    </recommendedName>
</protein>
<dbReference type="RefSeq" id="XP_015405335.1">
    <property type="nucleotide sequence ID" value="XM_015552884.1"/>
</dbReference>
<evidence type="ECO:0000313" key="2">
    <source>
        <dbReference type="Proteomes" id="UP000037505"/>
    </source>
</evidence>
<dbReference type="GeneID" id="26809432"/>
<dbReference type="AlphaFoldDB" id="A0A0L1IY30"/>
<accession>A0A0L1IY30</accession>
<evidence type="ECO:0008006" key="3">
    <source>
        <dbReference type="Google" id="ProtNLM"/>
    </source>
</evidence>
<name>A0A0L1IY30_ASPN3</name>